<evidence type="ECO:0000259" key="3">
    <source>
        <dbReference type="PROSITE" id="PS51186"/>
    </source>
</evidence>
<dbReference type="PANTHER" id="PTHR43877">
    <property type="entry name" value="AMINOALKYLPHOSPHONATE N-ACETYLTRANSFERASE-RELATED-RELATED"/>
    <property type="match status" value="1"/>
</dbReference>
<dbReference type="OrthoDB" id="70840at2"/>
<dbReference type="Pfam" id="PF00583">
    <property type="entry name" value="Acetyltransf_1"/>
    <property type="match status" value="1"/>
</dbReference>
<dbReference type="Gene3D" id="3.40.630.30">
    <property type="match status" value="1"/>
</dbReference>
<dbReference type="PROSITE" id="PS51186">
    <property type="entry name" value="GNAT"/>
    <property type="match status" value="1"/>
</dbReference>
<gene>
    <name evidence="4" type="ORF">DX116_16865</name>
</gene>
<evidence type="ECO:0000313" key="4">
    <source>
        <dbReference type="EMBL" id="REK71113.1"/>
    </source>
</evidence>
<proteinExistence type="predicted"/>
<dbReference type="EMBL" id="QUBR01000002">
    <property type="protein sequence ID" value="REK71113.1"/>
    <property type="molecule type" value="Genomic_DNA"/>
</dbReference>
<feature type="domain" description="N-acetyltransferase" evidence="3">
    <location>
        <begin position="1"/>
        <end position="139"/>
    </location>
</feature>
<dbReference type="AlphaFoldDB" id="A0A371P583"/>
<keyword evidence="2" id="KW-0012">Acyltransferase</keyword>
<organism evidence="4 5">
    <name type="scientific">Aeromicrobium endophyticum</name>
    <dbReference type="NCBI Taxonomy" id="2292704"/>
    <lineage>
        <taxon>Bacteria</taxon>
        <taxon>Bacillati</taxon>
        <taxon>Actinomycetota</taxon>
        <taxon>Actinomycetes</taxon>
        <taxon>Propionibacteriales</taxon>
        <taxon>Nocardioidaceae</taxon>
        <taxon>Aeromicrobium</taxon>
    </lineage>
</organism>
<keyword evidence="1 4" id="KW-0808">Transferase</keyword>
<dbReference type="PANTHER" id="PTHR43877:SF2">
    <property type="entry name" value="AMINOALKYLPHOSPHONATE N-ACETYLTRANSFERASE-RELATED"/>
    <property type="match status" value="1"/>
</dbReference>
<accession>A0A371P583</accession>
<dbReference type="InterPro" id="IPR050832">
    <property type="entry name" value="Bact_Acetyltransf"/>
</dbReference>
<dbReference type="SUPFAM" id="SSF55729">
    <property type="entry name" value="Acyl-CoA N-acyltransferases (Nat)"/>
    <property type="match status" value="1"/>
</dbReference>
<comment type="caution">
    <text evidence="4">The sequence shown here is derived from an EMBL/GenBank/DDBJ whole genome shotgun (WGS) entry which is preliminary data.</text>
</comment>
<keyword evidence="5" id="KW-1185">Reference proteome</keyword>
<name>A0A371P583_9ACTN</name>
<sequence>MLGAYHLQTEAEKGLSVGSWAELPGRYRAEVDEPWAIFGDDLLLAILAGDPVGCVALDESASEPQVKRLWVDPGSRGSGAGTALMAGAMRLASDRGHRSLGLSVWSWRADAIAVYRRIGFEVVDSWEERDELVCLRARL</sequence>
<protein>
    <submittedName>
        <fullName evidence="4">GNAT family N-acetyltransferase</fullName>
    </submittedName>
</protein>
<reference evidence="4 5" key="1">
    <citation type="submission" date="2018-08" db="EMBL/GenBank/DDBJ databases">
        <title>Aeromicrobium sp. M2KJ-4, whole genome shotgun sequence.</title>
        <authorList>
            <person name="Tuo L."/>
        </authorList>
    </citation>
    <scope>NUCLEOTIDE SEQUENCE [LARGE SCALE GENOMIC DNA]</scope>
    <source>
        <strain evidence="4 5">M2KJ-4</strain>
    </source>
</reference>
<evidence type="ECO:0000313" key="5">
    <source>
        <dbReference type="Proteomes" id="UP000265581"/>
    </source>
</evidence>
<evidence type="ECO:0000256" key="2">
    <source>
        <dbReference type="ARBA" id="ARBA00023315"/>
    </source>
</evidence>
<dbReference type="InterPro" id="IPR000182">
    <property type="entry name" value="GNAT_dom"/>
</dbReference>
<dbReference type="GO" id="GO:0016747">
    <property type="term" value="F:acyltransferase activity, transferring groups other than amino-acyl groups"/>
    <property type="evidence" value="ECO:0007669"/>
    <property type="project" value="InterPro"/>
</dbReference>
<dbReference type="Proteomes" id="UP000265581">
    <property type="component" value="Unassembled WGS sequence"/>
</dbReference>
<evidence type="ECO:0000256" key="1">
    <source>
        <dbReference type="ARBA" id="ARBA00022679"/>
    </source>
</evidence>
<dbReference type="InterPro" id="IPR016181">
    <property type="entry name" value="Acyl_CoA_acyltransferase"/>
</dbReference>
<dbReference type="CDD" id="cd04301">
    <property type="entry name" value="NAT_SF"/>
    <property type="match status" value="1"/>
</dbReference>